<sequence length="140" mass="16137">FFQIKSNFIATYVQVMFRSMNSDMVHGPIFQTATKQQRRKTFACYKQKFTIRTEIIHDCTYLNVIDQSHFSTASGATKISFLSSITTVRSSYLPHIFGRKYLTLSRRSCNTCQMKSIYAHVHTRSSAVLLNMKFVKGVLT</sequence>
<reference evidence="1" key="1">
    <citation type="journal article" date="2016" name="Ticks Tick Borne Dis.">
        <title>De novo assembly and annotation of the salivary gland transcriptome of Rhipicephalus appendiculatus male and female ticks during blood feeding.</title>
        <authorList>
            <person name="de Castro M.H."/>
            <person name="de Klerk D."/>
            <person name="Pienaar R."/>
            <person name="Latif A.A."/>
            <person name="Rees D.J."/>
            <person name="Mans B.J."/>
        </authorList>
    </citation>
    <scope>NUCLEOTIDE SEQUENCE</scope>
    <source>
        <tissue evidence="1">Salivary glands</tissue>
    </source>
</reference>
<dbReference type="AlphaFoldDB" id="A0A131Z928"/>
<evidence type="ECO:0000313" key="1">
    <source>
        <dbReference type="EMBL" id="JAP87794.1"/>
    </source>
</evidence>
<name>A0A131Z928_RHIAP</name>
<feature type="non-terminal residue" evidence="1">
    <location>
        <position position="1"/>
    </location>
</feature>
<protein>
    <submittedName>
        <fullName evidence="1">Uncharacterized protein</fullName>
    </submittedName>
</protein>
<dbReference type="EMBL" id="GEDV01000763">
    <property type="protein sequence ID" value="JAP87794.1"/>
    <property type="molecule type" value="Transcribed_RNA"/>
</dbReference>
<proteinExistence type="predicted"/>
<organism evidence="1">
    <name type="scientific">Rhipicephalus appendiculatus</name>
    <name type="common">Brown ear tick</name>
    <dbReference type="NCBI Taxonomy" id="34631"/>
    <lineage>
        <taxon>Eukaryota</taxon>
        <taxon>Metazoa</taxon>
        <taxon>Ecdysozoa</taxon>
        <taxon>Arthropoda</taxon>
        <taxon>Chelicerata</taxon>
        <taxon>Arachnida</taxon>
        <taxon>Acari</taxon>
        <taxon>Parasitiformes</taxon>
        <taxon>Ixodida</taxon>
        <taxon>Ixodoidea</taxon>
        <taxon>Ixodidae</taxon>
        <taxon>Rhipicephalinae</taxon>
        <taxon>Rhipicephalus</taxon>
        <taxon>Rhipicephalus</taxon>
    </lineage>
</organism>
<accession>A0A131Z928</accession>